<sequence precursor="true">MRAYWISIVSCVLLVLPTENAADGADVQNLVTEMVAIEGQPYGVAKISLPASMSEFLRSERPLTVSDREGRIAYSVTQEIFVAETVAEDAPPIVRRGAQRRRLLGRLEKAIRNLTAEPDDRVAGTELWFLFRGNQPLTLEFSGLTSGELTIRPQAATSPEPHSELLNGWWDAYTTDAIQRLEMTGYPKLVDTYLVTMLARRLSLPLPPELIANSTEPENELKSTLETLLGTERMRNVALTSAAIGPANPSALASLVVPDEPRWNRDQPIDVSPDIVTEPTANHVPPECFYLRFGSFTNYLWFRDLSQLYGGDISSMFSLRGISDQGARRAEDQLGIQLTEISRMLGPTLIEDQAIIGTDLYLSEGASLGVLFKTKNAFLLETSLNSDRIQRANRDSDVTLTNEKIADRPVSLLASEDNRVRSFMAKDGNWVLVTNSRHLVERFYAVADGEQSLGQTAEFRLARQWMPVDRNDSLFAYFSPGMLRGLLGPKYQIELRRRLRAQADINLIRLARLAAANEGNPLETIESLTAAGYLPSGFGLRADGSGPLANGDEILDSQRGRRGSFLPIADVQLTSVSEEEALWYKNRADFFSNNWPEVDPVMIGIERVEGAGDREQLRIHGEIAPFVPGKYGNIAKQLGPPTKTAIQFPSDDLVAIQAHVVSDQLQGTIPPHHLFAGVKDADLPDPEQFDGVLQTYLALRTLPAYLGAWPMPGLLDRLPFRLGQGVEVEPGLNRLIGGLYRYQNEDFSMLSFQQDILIDSLPDLAVADTDDEAQVRLHVQNLTDTELEGWVNGQLYKQASQMSLAGAAFLNRLSTQLRMAPDQAEAMDNWLLAGDLACPLRGTYTFEKTRRGERWVSSAWDSKTALPAAQVPADYQAPMLAWFRGLQANLTQYEDRLVFDATLDTEHQRREKGIPGPAKPTKPIPPAEAPVEKEKVKRRAEL</sequence>
<proteinExistence type="predicted"/>
<evidence type="ECO:0000256" key="2">
    <source>
        <dbReference type="SAM" id="SignalP"/>
    </source>
</evidence>
<dbReference type="KEGG" id="rml:FF011L_25040"/>
<evidence type="ECO:0000313" key="4">
    <source>
        <dbReference type="Proteomes" id="UP000320672"/>
    </source>
</evidence>
<evidence type="ECO:0000313" key="3">
    <source>
        <dbReference type="EMBL" id="QDS93731.1"/>
    </source>
</evidence>
<name>A0A517MFR6_9BACT</name>
<dbReference type="EMBL" id="CP036262">
    <property type="protein sequence ID" value="QDS93731.1"/>
    <property type="molecule type" value="Genomic_DNA"/>
</dbReference>
<protein>
    <submittedName>
        <fullName evidence="3">Uncharacterized protein</fullName>
    </submittedName>
</protein>
<gene>
    <name evidence="3" type="ORF">FF011L_25040</name>
</gene>
<feature type="compositionally biased region" description="Basic and acidic residues" evidence="1">
    <location>
        <begin position="930"/>
        <end position="942"/>
    </location>
</feature>
<dbReference type="OrthoDB" id="221287at2"/>
<evidence type="ECO:0000256" key="1">
    <source>
        <dbReference type="SAM" id="MobiDB-lite"/>
    </source>
</evidence>
<dbReference type="Proteomes" id="UP000320672">
    <property type="component" value="Chromosome"/>
</dbReference>
<dbReference type="AlphaFoldDB" id="A0A517MFR6"/>
<feature type="region of interest" description="Disordered" evidence="1">
    <location>
        <begin position="906"/>
        <end position="942"/>
    </location>
</feature>
<reference evidence="3 4" key="1">
    <citation type="submission" date="2019-02" db="EMBL/GenBank/DDBJ databases">
        <title>Deep-cultivation of Planctomycetes and their phenomic and genomic characterization uncovers novel biology.</title>
        <authorList>
            <person name="Wiegand S."/>
            <person name="Jogler M."/>
            <person name="Boedeker C."/>
            <person name="Pinto D."/>
            <person name="Vollmers J."/>
            <person name="Rivas-Marin E."/>
            <person name="Kohn T."/>
            <person name="Peeters S.H."/>
            <person name="Heuer A."/>
            <person name="Rast P."/>
            <person name="Oberbeckmann S."/>
            <person name="Bunk B."/>
            <person name="Jeske O."/>
            <person name="Meyerdierks A."/>
            <person name="Storesund J.E."/>
            <person name="Kallscheuer N."/>
            <person name="Luecker S."/>
            <person name="Lage O.M."/>
            <person name="Pohl T."/>
            <person name="Merkel B.J."/>
            <person name="Hornburger P."/>
            <person name="Mueller R.-W."/>
            <person name="Bruemmer F."/>
            <person name="Labrenz M."/>
            <person name="Spormann A.M."/>
            <person name="Op den Camp H."/>
            <person name="Overmann J."/>
            <person name="Amann R."/>
            <person name="Jetten M.S.M."/>
            <person name="Mascher T."/>
            <person name="Medema M.H."/>
            <person name="Devos D.P."/>
            <person name="Kaster A.-K."/>
            <person name="Ovreas L."/>
            <person name="Rohde M."/>
            <person name="Galperin M.Y."/>
            <person name="Jogler C."/>
        </authorList>
    </citation>
    <scope>NUCLEOTIDE SEQUENCE [LARGE SCALE GENOMIC DNA]</scope>
    <source>
        <strain evidence="3 4">FF011L</strain>
    </source>
</reference>
<keyword evidence="2" id="KW-0732">Signal</keyword>
<keyword evidence="4" id="KW-1185">Reference proteome</keyword>
<feature type="signal peptide" evidence="2">
    <location>
        <begin position="1"/>
        <end position="21"/>
    </location>
</feature>
<feature type="compositionally biased region" description="Pro residues" evidence="1">
    <location>
        <begin position="917"/>
        <end position="928"/>
    </location>
</feature>
<feature type="chain" id="PRO_5021880155" evidence="2">
    <location>
        <begin position="22"/>
        <end position="942"/>
    </location>
</feature>
<organism evidence="3 4">
    <name type="scientific">Roseimaritima multifibrata</name>
    <dbReference type="NCBI Taxonomy" id="1930274"/>
    <lineage>
        <taxon>Bacteria</taxon>
        <taxon>Pseudomonadati</taxon>
        <taxon>Planctomycetota</taxon>
        <taxon>Planctomycetia</taxon>
        <taxon>Pirellulales</taxon>
        <taxon>Pirellulaceae</taxon>
        <taxon>Roseimaritima</taxon>
    </lineage>
</organism>
<accession>A0A517MFR6</accession>
<dbReference type="RefSeq" id="WP_145351836.1">
    <property type="nucleotide sequence ID" value="NZ_CP036262.1"/>
</dbReference>